<accession>A0A7S9XHG8</accession>
<proteinExistence type="predicted"/>
<name>A0A7S9XHG8_9VIRU</name>
<organism evidence="2">
    <name type="scientific">Virus NIOZ-UU159</name>
    <dbReference type="NCBI Taxonomy" id="2763270"/>
    <lineage>
        <taxon>Viruses</taxon>
    </lineage>
</organism>
<evidence type="ECO:0000313" key="2">
    <source>
        <dbReference type="EMBL" id="QPI16585.1"/>
    </source>
</evidence>
<evidence type="ECO:0000256" key="1">
    <source>
        <dbReference type="SAM" id="Phobius"/>
    </source>
</evidence>
<feature type="transmembrane region" description="Helical" evidence="1">
    <location>
        <begin position="23"/>
        <end position="43"/>
    </location>
</feature>
<gene>
    <name evidence="2" type="ORF">NIOZUU159_00076</name>
</gene>
<dbReference type="EMBL" id="MW030585">
    <property type="protein sequence ID" value="QPI16585.1"/>
    <property type="molecule type" value="Genomic_DNA"/>
</dbReference>
<sequence length="65" mass="6960">MLKNNSDKGLYGFIAAPASPTTFAYISSATGLYILSVIGSDIISLKVPQSRYFNLKILSLDFLGG</sequence>
<keyword evidence="1" id="KW-0812">Transmembrane</keyword>
<protein>
    <submittedName>
        <fullName evidence="2">Uncharacterized protein</fullName>
    </submittedName>
</protein>
<keyword evidence="1" id="KW-1133">Transmembrane helix</keyword>
<reference evidence="2" key="1">
    <citation type="submission" date="2020-08" db="EMBL/GenBank/DDBJ databases">
        <title>Bridging the membrane lipid divide: bacteria of the FCB group superphylum have the potential to synthesize archaeal ether lipids.</title>
        <authorList>
            <person name="Villanueva L."/>
            <person name="von Meijenfeldt F.A.B."/>
            <person name="Westbye A.B."/>
            <person name="Yadav S."/>
            <person name="Hopmans E.C."/>
            <person name="Dutilh B.E."/>
            <person name="Sinninghe Damste J.S."/>
        </authorList>
    </citation>
    <scope>NUCLEOTIDE SEQUENCE</scope>
    <source>
        <strain evidence="2">NIOZ-UU159</strain>
    </source>
</reference>
<keyword evidence="1" id="KW-0472">Membrane</keyword>